<keyword evidence="6" id="KW-1185">Reference proteome</keyword>
<dbReference type="EMBL" id="JABBPG010000007">
    <property type="protein sequence ID" value="NOU52063.1"/>
    <property type="molecule type" value="Genomic_DNA"/>
</dbReference>
<dbReference type="FunFam" id="3.40.50.980:FF:000001">
    <property type="entry name" value="Non-ribosomal peptide synthetase"/>
    <property type="match status" value="2"/>
</dbReference>
<dbReference type="InterPro" id="IPR036736">
    <property type="entry name" value="ACP-like_sf"/>
</dbReference>
<dbReference type="Pfam" id="PF00501">
    <property type="entry name" value="AMP-binding"/>
    <property type="match status" value="2"/>
</dbReference>
<dbReference type="Gene3D" id="3.30.300.30">
    <property type="match status" value="2"/>
</dbReference>
<dbReference type="GO" id="GO:0043041">
    <property type="term" value="P:amino acid activation for nonribosomal peptide biosynthetic process"/>
    <property type="evidence" value="ECO:0007669"/>
    <property type="project" value="TreeGrafter"/>
</dbReference>
<dbReference type="Gene3D" id="3.40.50.12780">
    <property type="entry name" value="N-terminal domain of ligase-like"/>
    <property type="match status" value="1"/>
</dbReference>
<keyword evidence="3" id="KW-0597">Phosphoprotein</keyword>
<dbReference type="SUPFAM" id="SSF56801">
    <property type="entry name" value="Acetyl-CoA synthetase-like"/>
    <property type="match status" value="2"/>
</dbReference>
<dbReference type="FunFam" id="3.40.50.12780:FF:000012">
    <property type="entry name" value="Non-ribosomal peptide synthetase"/>
    <property type="match status" value="1"/>
</dbReference>
<keyword evidence="2" id="KW-0596">Phosphopantetheine</keyword>
<dbReference type="InterPro" id="IPR020845">
    <property type="entry name" value="AMP-binding_CS"/>
</dbReference>
<reference evidence="5 6" key="1">
    <citation type="submission" date="2020-04" db="EMBL/GenBank/DDBJ databases">
        <title>Pseudoalteromonas caenipelagi sp. nov., isolated from a tidal flat.</title>
        <authorList>
            <person name="Park S."/>
            <person name="Yoon J.-H."/>
        </authorList>
    </citation>
    <scope>NUCLEOTIDE SEQUENCE [LARGE SCALE GENOMIC DNA]</scope>
    <source>
        <strain evidence="5 6">JBTF-M23</strain>
    </source>
</reference>
<dbReference type="Gene3D" id="2.30.38.10">
    <property type="entry name" value="Luciferase, Domain 3"/>
    <property type="match status" value="1"/>
</dbReference>
<organism evidence="5 6">
    <name type="scientific">Pseudoalteromonas caenipelagi</name>
    <dbReference type="NCBI Taxonomy" id="2726988"/>
    <lineage>
        <taxon>Bacteria</taxon>
        <taxon>Pseudomonadati</taxon>
        <taxon>Pseudomonadota</taxon>
        <taxon>Gammaproteobacteria</taxon>
        <taxon>Alteromonadales</taxon>
        <taxon>Pseudoalteromonadaceae</taxon>
        <taxon>Pseudoalteromonas</taxon>
    </lineage>
</organism>
<dbReference type="InterPro" id="IPR020806">
    <property type="entry name" value="PKS_PP-bd"/>
</dbReference>
<evidence type="ECO:0000313" key="5">
    <source>
        <dbReference type="EMBL" id="NOU52063.1"/>
    </source>
</evidence>
<sequence length="2413" mass="270605">MSMTFWQNQFADLDALVVADPCEDDTQISQYGYRYSVDLTEQDAVLIQHQLAQTHCDLHTLLLLSYYLTLRTMSGQTRFAIGINQQQIAQPNFYTPVVCDLAMQISVQQALKALANAANTNLKHHLGKDVASSEAIILQAANSAGIETLHQATLSLTDKPLASMSLANNHSWQLYAQTQENAISIQILCPWQYSQSGLTLFANCFTQTLRSLISGATKCLAEVDLVPSEQKTKLLKSWQGCTVEWPENDTLVSQLERAAQQWPKRTAVIFQDKVVSYQQLHHQADLLARRIKTMLLANGTEHQSDKQNIIALLLDKSVDMVVAILAVLKTGAAYVPISPQFPAERRRFILEDTQSRLILTQSHYLDCVSDAPYVSMAIDKLDEQQDLQNPTEVDALLPSQLAYVMYTSGTTGQPKGVMISHQSVVNLINYQRRVFDFTQQDKSIWLANYIFDVSVEHFFLTLSSGACLVVPSEPQILDPACIKSLLKDEKITHFEATPTYLSALGEVDAPDIKRVITGGEACTKDVQNLWQQRLVNGYGVTEATVTQTQRCDRKTSGRINNIGKPLANTQIYILSENLQLLPIGAPGDMYIGGVGLAQGYLNRPQLNQEKFIANPFVEQSDSPHSSGGVLYKTGDRARWLENGDIEYLGRDDFQVKIRGYRIELAEIESVITAMPEIDSAVVIDRLRGEIKYLAAYYVLKPAFPLEDAQLKARLQQSLPSYMVPATYTQLEHIPITINGKLDRRALPEPRLLHDGQVEQPSSESEAKLKPLWLQALSLQEVGIHDDFFALGGDSVSALKLLGLCQQQLNCTISLAQLYQHPSIAALALQLSDAQSIVEIPYSDSNKLSYAQQRMLFIEQFEGGTDAYHLPFFTKLAADADIALLEQALQQVVTRHPVLNSCYMQAEDVAQARLTELTQPIRITRVELDSELQLSASVQADYQCPFNLQNGAPMRVFSYSVSQQQFLLIVWHHIAFDGWSEPVFFNELALIYDALKTGTQAKLPELPIRYRDYAQFQHQEQQQLLMRQQLDYWQTELKGHEPLALATDFVRPAQFDYQGATHDFIIDASLTKQLKRIAAVNNTTLYTVMAAAAFVTFYGQTGQRDIVIGTPTDNRHMPQTHGLIGFFVNSLALRLRLSHEQSLLELIQQLHQVIISAKQNQDVPFEQVVQALCDSRDTSRHPIFQVMFSVVPPDNTNELGLLPFVAGEEGVTLQESAKFDLDITLSDHTTHLTGKLVYGSALFSAQRMQWLVESYLDVLQQFADNLNTQLQEVNWVASQHIKQLHNWNSTQSSYPKNKTLTAQIDEAVTQRPDAIALCFADTQVSYAQMNAWVNTLAVRIREQYQQIYGIALSANTFIALQFDKSIEMVIAILAVLRAGGAYVPLSPEFPNERRQFILEDTNSAMLLCTACYHGELKNTGVPLINVECAELAKVEYPFELEPVSQACDLAYVIYTSGTTGKPKGVMLSHDNVSALIASQTQAFGFSEQERVLWLANYIFDVSVEHLFLTLINGACLVIPSQSQIVQPDVINTLLIEQRITHFEATPTYLSALGRVTSSTLKRVITGGEACTAEVAELWGERLINSYGVTEATVTQLQKLQKTQFDSISNLGTPLANTQLYVLNELGQLAPLGAIGELVVAGDLVAKGYLNRPELNAERFISQQPYALSDGLDALKAYKTGDLVRWLPSGEIQYHGRNDFQVKIRGYRIELGEVEAALCQLEQVQQAVVVDIKESQNVFLAAYIVPATGQVCDEAAILNQLSEQLPSYMLPSTLTQVAIIPQTLNGKVDRKALPQPSYSVKTQVIAPRNELEQALYAIWQQILNVEQFGVTDNFFALGGHSLSIAKLKVLIKEQLNTPVELKSLFDNSSIEKQAKLLQTGDLQSSSVQLHEQGIALPTLVAQNWEVTEPFPLSYQQVVFWLINDANVGTVNNVQCIEIKDVIDTALLQQSLQMLSAHHDSLQVEIDLKRPLQKIKECAEPIELNIINCQNMTSSQLAEVYDALETIRLEPFDLTHPPLLVAHLLQFAHDDYVLFLCAPHIIFDGAALSIFARQIEQCYFSLVHGHAFPLAQHSAQLRDFVYWEREAYQTCQNDITAFWQDALRNLHYPTFPAQYQGEQLALQSALVVLSEAQLEKLKHYAQHYDASLQMLMNTLIGMSLSRVTANSEFCITHVMENRYDTQMTDLIALLAGESALPIRVPANGSIAQLLKSVKQHTIAALEYPVISSVMLDAIIEQRRWQDVPQFYKKMLNIGSRLFSWYFKSAQIYPRYLQEMMAVDDIPKWIRKLMAGQPQQKTYRGFREAPPVSINILQDFALIQKTDEGLSWHHDAQVAKCIEQHCEGVAQLEQKYNGCENAIWGATLEFVCTRTDSRQPCIEINARSLTFEAVQALQYELELQIQTLCEVHVDEQAQREN</sequence>
<dbReference type="SUPFAM" id="SSF52777">
    <property type="entry name" value="CoA-dependent acyltransferases"/>
    <property type="match status" value="5"/>
</dbReference>
<evidence type="ECO:0000313" key="6">
    <source>
        <dbReference type="Proteomes" id="UP000586305"/>
    </source>
</evidence>
<dbReference type="InterPro" id="IPR023213">
    <property type="entry name" value="CAT-like_dom_sf"/>
</dbReference>
<dbReference type="Gene3D" id="3.30.559.10">
    <property type="entry name" value="Chloramphenicol acetyltransferase-like domain"/>
    <property type="match status" value="2"/>
</dbReference>
<dbReference type="NCBIfam" id="TIGR01733">
    <property type="entry name" value="AA-adenyl-dom"/>
    <property type="match status" value="2"/>
</dbReference>
<proteinExistence type="predicted"/>
<dbReference type="Proteomes" id="UP000586305">
    <property type="component" value="Unassembled WGS sequence"/>
</dbReference>
<evidence type="ECO:0000259" key="4">
    <source>
        <dbReference type="PROSITE" id="PS50075"/>
    </source>
</evidence>
<feature type="domain" description="Carrier" evidence="4">
    <location>
        <begin position="759"/>
        <end position="834"/>
    </location>
</feature>
<dbReference type="CDD" id="cd05930">
    <property type="entry name" value="A_NRPS"/>
    <property type="match status" value="2"/>
</dbReference>
<dbReference type="InterPro" id="IPR000873">
    <property type="entry name" value="AMP-dep_synth/lig_dom"/>
</dbReference>
<dbReference type="InterPro" id="IPR042099">
    <property type="entry name" value="ANL_N_sf"/>
</dbReference>
<protein>
    <submittedName>
        <fullName evidence="5">Amino acid adenylation domain-containing protein</fullName>
    </submittedName>
</protein>
<dbReference type="InterPro" id="IPR045851">
    <property type="entry name" value="AMP-bd_C_sf"/>
</dbReference>
<dbReference type="Pfam" id="PF13193">
    <property type="entry name" value="AMP-binding_C"/>
    <property type="match status" value="2"/>
</dbReference>
<dbReference type="PROSITE" id="PS00455">
    <property type="entry name" value="AMP_BINDING"/>
    <property type="match status" value="2"/>
</dbReference>
<dbReference type="Gene3D" id="3.30.559.30">
    <property type="entry name" value="Nonribosomal peptide synthetase, condensation domain"/>
    <property type="match status" value="3"/>
</dbReference>
<dbReference type="FunFam" id="1.10.1200.10:FF:000005">
    <property type="entry name" value="Nonribosomal peptide synthetase 1"/>
    <property type="match status" value="1"/>
</dbReference>
<evidence type="ECO:0000256" key="2">
    <source>
        <dbReference type="ARBA" id="ARBA00022450"/>
    </source>
</evidence>
<gene>
    <name evidence="5" type="ORF">HG263_16140</name>
</gene>
<dbReference type="RefSeq" id="WP_171627116.1">
    <property type="nucleotide sequence ID" value="NZ_JABBPG010000007.1"/>
</dbReference>
<evidence type="ECO:0000256" key="1">
    <source>
        <dbReference type="ARBA" id="ARBA00001957"/>
    </source>
</evidence>
<dbReference type="GO" id="GO:0005737">
    <property type="term" value="C:cytoplasm"/>
    <property type="evidence" value="ECO:0007669"/>
    <property type="project" value="TreeGrafter"/>
</dbReference>
<dbReference type="PANTHER" id="PTHR45527">
    <property type="entry name" value="NONRIBOSOMAL PEPTIDE SYNTHETASE"/>
    <property type="match status" value="1"/>
</dbReference>
<dbReference type="SUPFAM" id="SSF47336">
    <property type="entry name" value="ACP-like"/>
    <property type="match status" value="2"/>
</dbReference>
<dbReference type="GO" id="GO:0031177">
    <property type="term" value="F:phosphopantetheine binding"/>
    <property type="evidence" value="ECO:0007669"/>
    <property type="project" value="InterPro"/>
</dbReference>
<dbReference type="GO" id="GO:0003824">
    <property type="term" value="F:catalytic activity"/>
    <property type="evidence" value="ECO:0007669"/>
    <property type="project" value="InterPro"/>
</dbReference>
<dbReference type="InterPro" id="IPR009081">
    <property type="entry name" value="PP-bd_ACP"/>
</dbReference>
<dbReference type="GO" id="GO:0044550">
    <property type="term" value="P:secondary metabolite biosynthetic process"/>
    <property type="evidence" value="ECO:0007669"/>
    <property type="project" value="TreeGrafter"/>
</dbReference>
<accession>A0A849VHW5</accession>
<feature type="domain" description="Carrier" evidence="4">
    <location>
        <begin position="1804"/>
        <end position="1879"/>
    </location>
</feature>
<dbReference type="Pfam" id="PF00668">
    <property type="entry name" value="Condensation"/>
    <property type="match status" value="2"/>
</dbReference>
<dbReference type="PROSITE" id="PS50075">
    <property type="entry name" value="CARRIER"/>
    <property type="match status" value="2"/>
</dbReference>
<name>A0A849VHW5_9GAMM</name>
<dbReference type="CDD" id="cd19531">
    <property type="entry name" value="LCL_NRPS-like"/>
    <property type="match status" value="1"/>
</dbReference>
<dbReference type="Pfam" id="PF00550">
    <property type="entry name" value="PP-binding"/>
    <property type="match status" value="2"/>
</dbReference>
<dbReference type="InterPro" id="IPR025110">
    <property type="entry name" value="AMP-bd_C"/>
</dbReference>
<dbReference type="InterPro" id="IPR010071">
    <property type="entry name" value="AA_adenyl_dom"/>
</dbReference>
<comment type="caution">
    <text evidence="5">The sequence shown here is derived from an EMBL/GenBank/DDBJ whole genome shotgun (WGS) entry which is preliminary data.</text>
</comment>
<comment type="cofactor">
    <cofactor evidence="1">
        <name>pantetheine 4'-phosphate</name>
        <dbReference type="ChEBI" id="CHEBI:47942"/>
    </cofactor>
</comment>
<dbReference type="Gene3D" id="1.10.1200.10">
    <property type="entry name" value="ACP-like"/>
    <property type="match status" value="2"/>
</dbReference>
<dbReference type="InterPro" id="IPR001242">
    <property type="entry name" value="Condensation_dom"/>
</dbReference>
<evidence type="ECO:0000256" key="3">
    <source>
        <dbReference type="ARBA" id="ARBA00022553"/>
    </source>
</evidence>
<dbReference type="Gene3D" id="3.40.50.980">
    <property type="match status" value="2"/>
</dbReference>
<dbReference type="PANTHER" id="PTHR45527:SF1">
    <property type="entry name" value="FATTY ACID SYNTHASE"/>
    <property type="match status" value="1"/>
</dbReference>
<dbReference type="SMART" id="SM00823">
    <property type="entry name" value="PKS_PP"/>
    <property type="match status" value="1"/>
</dbReference>
<dbReference type="NCBIfam" id="NF003417">
    <property type="entry name" value="PRK04813.1"/>
    <property type="match status" value="2"/>
</dbReference>